<evidence type="ECO:0000313" key="7">
    <source>
        <dbReference type="Proteomes" id="UP000694565"/>
    </source>
</evidence>
<dbReference type="PANTHER" id="PTHR12659:SF8">
    <property type="entry name" value="STAR-RELATED LIPID TRANSFER PROTEIN 13 ISOFORM X1"/>
    <property type="match status" value="1"/>
</dbReference>
<sequence length="979" mass="111204">KNPTAQTYTHRHTHTHTHTRCAENCYSQFPVDISSVKRDHDFLDRDLVEPLCRRLNTLNKCASMKLDVSHPKKKGDDSDEDDPLAISKRWTFEWSSRRWSRLQDFLLDSATEINLSEQEITEISSLHSEDSASAMPDSISMASLSASYHPPRDLPHYNSLPMKSSRHGQGGRSKAKDFLRRMEIMRTWGPSTKRKGSNRRAPLVIGEPVETVAPNAKEPVCAKHRTASKRSSMYLEDIELLSQGKRTEGQSQFGRNQFHSYENLLVHIPKDHKPGTFPKALSIESLAPFPGDGQCGPQTRAQTSPPNNGPGEPWSSNPLSKPPCPGAPRGSRVSVYDNVPGSHLYASTGDLMDLEKEDNLFPHLDDIIQHVSGLQQIVDHWSRSVLPEDETGEGEEEGEGRTTTSEGERDGVFLVDNDSTGTSRERRDSGVGASLTRPRLRWPSFRSSDHLKQPASSLQISSQSAGQLSLLQKFSLLRLTAIMEKYSMSNKHGWTWSVPKFMKRMKVPDYKEKSVFGVPLIIHVQRCGFPLPLCLQQAHSHLRTHCLDQVGLFRKSGVKSRIQALRQQCELSPDYVSYEDQSAYDVADMVKQFFRDLPEPLLTSKLGETFLHIYQYVPKEQRLQAVRAAILLMPDENREVLQALLYFLRDVTLLVEENQMTPMNLAVCLGPSLFHLSILKNESLSPRCSHKRYTTGRPDQKDLSENLAATQGLCHMITECQCLFQITEEMVTQSRNSYMEAELMVPPLDELCKAHEEEVDEDEEEEDEEGSYHTHLERLIQNLLEEAKEKSKGWVSRSTTDHTELAFKKVGDGNPLRRWRVCVEVSATPDEVLQRLLRERPQWQTDLQQEKVLEMLDKQTDVYQYSYYNMAPQPSCDYVVLRSWRTDLYKGSCALVCVSIEHDDSPSTGAVRGVVLESQYLLEPCVTGRTRLTHISRVDLRGRSPEWYNKAFGHLCVNEAQRIRSSFQSPDQTSPEAKS</sequence>
<dbReference type="PROSITE" id="PS50238">
    <property type="entry name" value="RHOGAP"/>
    <property type="match status" value="1"/>
</dbReference>
<keyword evidence="1" id="KW-0343">GTPase activation</keyword>
<evidence type="ECO:0000256" key="3">
    <source>
        <dbReference type="SAM" id="MobiDB-lite"/>
    </source>
</evidence>
<dbReference type="Pfam" id="PF00620">
    <property type="entry name" value="RhoGAP"/>
    <property type="match status" value="1"/>
</dbReference>
<dbReference type="InterPro" id="IPR013761">
    <property type="entry name" value="SAM/pointed_sf"/>
</dbReference>
<dbReference type="GO" id="GO:0005096">
    <property type="term" value="F:GTPase activator activity"/>
    <property type="evidence" value="ECO:0007669"/>
    <property type="project" value="UniProtKB-KW"/>
</dbReference>
<protein>
    <submittedName>
        <fullName evidence="6">StAR-related lipid transfer (START) domain containing 13a</fullName>
    </submittedName>
</protein>
<feature type="region of interest" description="Disordered" evidence="3">
    <location>
        <begin position="286"/>
        <end position="335"/>
    </location>
</feature>
<dbReference type="Pfam" id="PF01852">
    <property type="entry name" value="START"/>
    <property type="match status" value="1"/>
</dbReference>
<dbReference type="SUPFAM" id="SSF55961">
    <property type="entry name" value="Bet v1-like"/>
    <property type="match status" value="1"/>
</dbReference>
<keyword evidence="2" id="KW-0597">Phosphoprotein</keyword>
<dbReference type="Gene3D" id="1.10.287.2070">
    <property type="match status" value="1"/>
</dbReference>
<dbReference type="Gene3D" id="3.30.530.20">
    <property type="match status" value="1"/>
</dbReference>
<dbReference type="FunFam" id="1.10.555.10:FF:000007">
    <property type="entry name" value="rho GTPase-activating protein 7 isoform X2"/>
    <property type="match status" value="1"/>
</dbReference>
<dbReference type="InterPro" id="IPR002913">
    <property type="entry name" value="START_lipid-bd_dom"/>
</dbReference>
<evidence type="ECO:0000259" key="4">
    <source>
        <dbReference type="PROSITE" id="PS50238"/>
    </source>
</evidence>
<dbReference type="GeneTree" id="ENSGT00950000183061"/>
<dbReference type="PROSITE" id="PS50848">
    <property type="entry name" value="START"/>
    <property type="match status" value="1"/>
</dbReference>
<feature type="compositionally biased region" description="Acidic residues" evidence="3">
    <location>
        <begin position="387"/>
        <end position="398"/>
    </location>
</feature>
<dbReference type="InterPro" id="IPR008936">
    <property type="entry name" value="Rho_GTPase_activation_prot"/>
</dbReference>
<evidence type="ECO:0000256" key="1">
    <source>
        <dbReference type="ARBA" id="ARBA00022468"/>
    </source>
</evidence>
<dbReference type="GO" id="GO:0008289">
    <property type="term" value="F:lipid binding"/>
    <property type="evidence" value="ECO:0007669"/>
    <property type="project" value="InterPro"/>
</dbReference>
<proteinExistence type="predicted"/>
<dbReference type="SUPFAM" id="SSF47769">
    <property type="entry name" value="SAM/Pointed domain"/>
    <property type="match status" value="1"/>
</dbReference>
<reference evidence="6" key="2">
    <citation type="submission" date="2025-09" db="UniProtKB">
        <authorList>
            <consortium name="Ensembl"/>
        </authorList>
    </citation>
    <scope>IDENTIFICATION</scope>
</reference>
<evidence type="ECO:0000256" key="2">
    <source>
        <dbReference type="ARBA" id="ARBA00022553"/>
    </source>
</evidence>
<feature type="domain" description="Rho-GAP" evidence="4">
    <location>
        <begin position="518"/>
        <end position="724"/>
    </location>
</feature>
<accession>A0A8C2WMI7</accession>
<evidence type="ECO:0000313" key="6">
    <source>
        <dbReference type="Ensembl" id="ENSCLMP00005005664.1"/>
    </source>
</evidence>
<dbReference type="SUPFAM" id="SSF48350">
    <property type="entry name" value="GTPase activation domain, GAP"/>
    <property type="match status" value="1"/>
</dbReference>
<dbReference type="GO" id="GO:0030036">
    <property type="term" value="P:actin cytoskeleton organization"/>
    <property type="evidence" value="ECO:0007669"/>
    <property type="project" value="TreeGrafter"/>
</dbReference>
<dbReference type="InterPro" id="IPR023393">
    <property type="entry name" value="START-like_dom_sf"/>
</dbReference>
<reference evidence="6" key="1">
    <citation type="submission" date="2025-08" db="UniProtKB">
        <authorList>
            <consortium name="Ensembl"/>
        </authorList>
    </citation>
    <scope>IDENTIFICATION</scope>
</reference>
<dbReference type="InterPro" id="IPR000198">
    <property type="entry name" value="RhoGAP_dom"/>
</dbReference>
<dbReference type="PANTHER" id="PTHR12659">
    <property type="entry name" value="RHO-TYPE GTPASE ACTIVATING PROTEIN"/>
    <property type="match status" value="1"/>
</dbReference>
<evidence type="ECO:0000259" key="5">
    <source>
        <dbReference type="PROSITE" id="PS50848"/>
    </source>
</evidence>
<dbReference type="AlphaFoldDB" id="A0A8C2WMI7"/>
<dbReference type="CDD" id="cd04375">
    <property type="entry name" value="RhoGAP_DLC1"/>
    <property type="match status" value="1"/>
</dbReference>
<feature type="compositionally biased region" description="Polar residues" evidence="3">
    <location>
        <begin position="296"/>
        <end position="306"/>
    </location>
</feature>
<feature type="domain" description="START" evidence="5">
    <location>
        <begin position="765"/>
        <end position="948"/>
    </location>
</feature>
<name>A0A8C2WMI7_CYCLU</name>
<dbReference type="SMART" id="SM00324">
    <property type="entry name" value="RhoGAP"/>
    <property type="match status" value="1"/>
</dbReference>
<dbReference type="FunFam" id="3.30.530.20:FF:000009">
    <property type="entry name" value="StAR related lipid transfer domain containing 13"/>
    <property type="match status" value="1"/>
</dbReference>
<dbReference type="Gene3D" id="1.10.555.10">
    <property type="entry name" value="Rho GTPase activation protein"/>
    <property type="match status" value="1"/>
</dbReference>
<dbReference type="GO" id="GO:0007165">
    <property type="term" value="P:signal transduction"/>
    <property type="evidence" value="ECO:0007669"/>
    <property type="project" value="InterPro"/>
</dbReference>
<organism evidence="6 7">
    <name type="scientific">Cyclopterus lumpus</name>
    <name type="common">Lumpsucker</name>
    <dbReference type="NCBI Taxonomy" id="8103"/>
    <lineage>
        <taxon>Eukaryota</taxon>
        <taxon>Metazoa</taxon>
        <taxon>Chordata</taxon>
        <taxon>Craniata</taxon>
        <taxon>Vertebrata</taxon>
        <taxon>Euteleostomi</taxon>
        <taxon>Actinopterygii</taxon>
        <taxon>Neopterygii</taxon>
        <taxon>Teleostei</taxon>
        <taxon>Neoteleostei</taxon>
        <taxon>Acanthomorphata</taxon>
        <taxon>Eupercaria</taxon>
        <taxon>Perciformes</taxon>
        <taxon>Cottioidei</taxon>
        <taxon>Cottales</taxon>
        <taxon>Cyclopteridae</taxon>
        <taxon>Cyclopterus</taxon>
    </lineage>
</organism>
<keyword evidence="7" id="KW-1185">Reference proteome</keyword>
<dbReference type="GO" id="GO:0035023">
    <property type="term" value="P:regulation of Rho protein signal transduction"/>
    <property type="evidence" value="ECO:0007669"/>
    <property type="project" value="TreeGrafter"/>
</dbReference>
<dbReference type="Proteomes" id="UP000694565">
    <property type="component" value="Unplaced"/>
</dbReference>
<dbReference type="Ensembl" id="ENSCLMT00005006098.1">
    <property type="protein sequence ID" value="ENSCLMP00005005664.1"/>
    <property type="gene ID" value="ENSCLMG00005001766.1"/>
</dbReference>
<feature type="region of interest" description="Disordered" evidence="3">
    <location>
        <begin position="386"/>
        <end position="434"/>
    </location>
</feature>
<dbReference type="SMART" id="SM00234">
    <property type="entry name" value="START"/>
    <property type="match status" value="1"/>
</dbReference>